<evidence type="ECO:0000313" key="2">
    <source>
        <dbReference type="EMBL" id="QRZ16151.1"/>
    </source>
</evidence>
<keyword evidence="2" id="KW-0378">Hydrolase</keyword>
<dbReference type="Pfam" id="PF12146">
    <property type="entry name" value="Hydrolase_4"/>
    <property type="match status" value="1"/>
</dbReference>
<dbReference type="PANTHER" id="PTHR22946">
    <property type="entry name" value="DIENELACTONE HYDROLASE DOMAIN-CONTAINING PROTEIN-RELATED"/>
    <property type="match status" value="1"/>
</dbReference>
<keyword evidence="3" id="KW-1185">Reference proteome</keyword>
<dbReference type="GO" id="GO:0016787">
    <property type="term" value="F:hydrolase activity"/>
    <property type="evidence" value="ECO:0007669"/>
    <property type="project" value="UniProtKB-KW"/>
</dbReference>
<dbReference type="InterPro" id="IPR022742">
    <property type="entry name" value="Hydrolase_4"/>
</dbReference>
<organism evidence="2 3">
    <name type="scientific">Paracoccus methylovorus</name>
    <dbReference type="NCBI Taxonomy" id="2812658"/>
    <lineage>
        <taxon>Bacteria</taxon>
        <taxon>Pseudomonadati</taxon>
        <taxon>Pseudomonadota</taxon>
        <taxon>Alphaproteobacteria</taxon>
        <taxon>Rhodobacterales</taxon>
        <taxon>Paracoccaceae</taxon>
        <taxon>Paracoccus</taxon>
    </lineage>
</organism>
<accession>A0ABX7JPG0</accession>
<dbReference type="EMBL" id="CP070372">
    <property type="protein sequence ID" value="QRZ16151.1"/>
    <property type="molecule type" value="Genomic_DNA"/>
</dbReference>
<dbReference type="Gene3D" id="1.10.10.800">
    <property type="match status" value="1"/>
</dbReference>
<reference evidence="2 3" key="1">
    <citation type="submission" date="2021-02" db="EMBL/GenBank/DDBJ databases">
        <title>Paracoccus methylovroum sp.nov., a new methanol and methylamine utilizing methylotrophic denitrifer.</title>
        <authorList>
            <person name="Timsy T."/>
            <person name="Behrendt U."/>
            <person name="Ulrich A."/>
            <person name="Spanner T."/>
            <person name="Foesel B.U."/>
            <person name="Horn M.A."/>
            <person name="Kolb S."/>
        </authorList>
    </citation>
    <scope>NUCLEOTIDE SEQUENCE [LARGE SCALE GENOMIC DNA]</scope>
    <source>
        <strain evidence="2 3">H4-D09</strain>
        <plasmid evidence="2 3">p2</plasmid>
    </source>
</reference>
<evidence type="ECO:0000313" key="3">
    <source>
        <dbReference type="Proteomes" id="UP000663629"/>
    </source>
</evidence>
<sequence>MEEKVHFYSDCLKLVGTFYTPDNRKDGERLPTVIGIHGGSGTSTANALKIIGQRLTDAGYAFLTFYHRGFGDSEGIRGRSIWQNRLRDIQDSITYAQQRPEVDPERIGLIGLSIGGAYAVYTAGVDERVKCAVEVGGMGDGERRFRTRMPYYDFMALQDQIKEDRIHRVLTGESKRRPYRGNEYLGPEHQKLREKQKDKETYDKQGYPLENTDNLMSFKPESVVHQIAPRAVMFVNAERDAIVPVDEARSMYAKAGEPKKLMVISGSGHGEVYPANNPEVFNSIMKESLEWYARHL</sequence>
<dbReference type="SUPFAM" id="SSF53474">
    <property type="entry name" value="alpha/beta-Hydrolases"/>
    <property type="match status" value="1"/>
</dbReference>
<dbReference type="PANTHER" id="PTHR22946:SF0">
    <property type="entry name" value="DIENELACTONE HYDROLASE DOMAIN-CONTAINING PROTEIN"/>
    <property type="match status" value="1"/>
</dbReference>
<keyword evidence="2" id="KW-0614">Plasmid</keyword>
<dbReference type="InterPro" id="IPR029058">
    <property type="entry name" value="AB_hydrolase_fold"/>
</dbReference>
<proteinExistence type="predicted"/>
<feature type="domain" description="Serine aminopeptidase S33" evidence="1">
    <location>
        <begin position="32"/>
        <end position="269"/>
    </location>
</feature>
<dbReference type="RefSeq" id="WP_205297035.1">
    <property type="nucleotide sequence ID" value="NZ_CP070372.1"/>
</dbReference>
<dbReference type="InterPro" id="IPR050261">
    <property type="entry name" value="FrsA_esterase"/>
</dbReference>
<name>A0ABX7JPG0_9RHOB</name>
<evidence type="ECO:0000259" key="1">
    <source>
        <dbReference type="Pfam" id="PF12146"/>
    </source>
</evidence>
<geneLocation type="plasmid" evidence="2 3">
    <name>p2</name>
</geneLocation>
<dbReference type="Proteomes" id="UP000663629">
    <property type="component" value="Plasmid p2"/>
</dbReference>
<gene>
    <name evidence="2" type="ORF">JWJ88_21670</name>
</gene>
<dbReference type="Gene3D" id="3.40.50.1820">
    <property type="entry name" value="alpha/beta hydrolase"/>
    <property type="match status" value="1"/>
</dbReference>
<protein>
    <submittedName>
        <fullName evidence="2">Alpha/beta fold hydrolase</fullName>
    </submittedName>
</protein>